<gene>
    <name evidence="2" type="ORF">ODALV1_LOCUS976</name>
</gene>
<reference evidence="2 3" key="1">
    <citation type="submission" date="2024-08" db="EMBL/GenBank/DDBJ databases">
        <authorList>
            <person name="Cucini C."/>
            <person name="Frati F."/>
        </authorList>
    </citation>
    <scope>NUCLEOTIDE SEQUENCE [LARGE SCALE GENOMIC DNA]</scope>
</reference>
<feature type="signal peptide" evidence="1">
    <location>
        <begin position="1"/>
        <end position="26"/>
    </location>
</feature>
<evidence type="ECO:0000313" key="2">
    <source>
        <dbReference type="EMBL" id="CAL8069886.1"/>
    </source>
</evidence>
<dbReference type="Pfam" id="PF01395">
    <property type="entry name" value="PBP_GOBP"/>
    <property type="match status" value="1"/>
</dbReference>
<proteinExistence type="predicted"/>
<dbReference type="Proteomes" id="UP001642540">
    <property type="component" value="Unassembled WGS sequence"/>
</dbReference>
<keyword evidence="3" id="KW-1185">Reference proteome</keyword>
<dbReference type="InterPro" id="IPR006170">
    <property type="entry name" value="PBP/GOBP"/>
</dbReference>
<feature type="chain" id="PRO_5046570379" evidence="1">
    <location>
        <begin position="27"/>
        <end position="158"/>
    </location>
</feature>
<organism evidence="2 3">
    <name type="scientific">Orchesella dallaii</name>
    <dbReference type="NCBI Taxonomy" id="48710"/>
    <lineage>
        <taxon>Eukaryota</taxon>
        <taxon>Metazoa</taxon>
        <taxon>Ecdysozoa</taxon>
        <taxon>Arthropoda</taxon>
        <taxon>Hexapoda</taxon>
        <taxon>Collembola</taxon>
        <taxon>Entomobryomorpha</taxon>
        <taxon>Entomobryoidea</taxon>
        <taxon>Orchesellidae</taxon>
        <taxon>Orchesellinae</taxon>
        <taxon>Orchesella</taxon>
    </lineage>
</organism>
<evidence type="ECO:0000256" key="1">
    <source>
        <dbReference type="SAM" id="SignalP"/>
    </source>
</evidence>
<keyword evidence="1" id="KW-0732">Signal</keyword>
<protein>
    <submittedName>
        <fullName evidence="2">Uncharacterized protein</fullName>
    </submittedName>
</protein>
<evidence type="ECO:0000313" key="3">
    <source>
        <dbReference type="Proteomes" id="UP001642540"/>
    </source>
</evidence>
<dbReference type="EMBL" id="CAXLJM020000004">
    <property type="protein sequence ID" value="CAL8069886.1"/>
    <property type="molecule type" value="Genomic_DNA"/>
</dbReference>
<comment type="caution">
    <text evidence="2">The sequence shown here is derived from an EMBL/GenBank/DDBJ whole genome shotgun (WGS) entry which is preliminary data.</text>
</comment>
<name>A0ABP1PR76_9HEXA</name>
<sequence length="158" mass="17478">MAFRKMGRSSVLVVLALVLAVHTMTAHSLDEAMKKECLKISRRTLKVMLKAFNACNDKLKLHHVSGEEYQKKIGCVVRCVMDTVKVLDDKGMITEESLKSSIEANIPAEFVGPAHEILMKCVKEQKLDPADENCKSYLDMGTCMQGAVAEACGELPMM</sequence>
<dbReference type="Gene3D" id="1.10.238.20">
    <property type="entry name" value="Pheromone/general odorant binding protein domain"/>
    <property type="match status" value="1"/>
</dbReference>
<accession>A0ABP1PR76</accession>
<dbReference type="SUPFAM" id="SSF47565">
    <property type="entry name" value="Insect pheromone/odorant-binding proteins"/>
    <property type="match status" value="1"/>
</dbReference>
<dbReference type="InterPro" id="IPR036728">
    <property type="entry name" value="PBP_GOBP_sf"/>
</dbReference>